<gene>
    <name evidence="7" type="ORF">EGC77_09955</name>
    <name evidence="6" type="ORF">EGC80_03360</name>
</gene>
<dbReference type="InterPro" id="IPR017850">
    <property type="entry name" value="Alkaline_phosphatase_core_sf"/>
</dbReference>
<reference evidence="7" key="3">
    <citation type="submission" date="2018-11" db="EMBL/GenBank/DDBJ databases">
        <authorList>
            <person name="Hwang Y.J."/>
            <person name="Hwang C.Y."/>
        </authorList>
    </citation>
    <scope>NUCLEOTIDE SEQUENCE</scope>
    <source>
        <strain evidence="7">R106</strain>
    </source>
</reference>
<dbReference type="SUPFAM" id="SSF53649">
    <property type="entry name" value="Alkaline phosphatase-like"/>
    <property type="match status" value="1"/>
</dbReference>
<evidence type="ECO:0000313" key="7">
    <source>
        <dbReference type="EMBL" id="RPA32571.1"/>
    </source>
</evidence>
<evidence type="ECO:0000313" key="8">
    <source>
        <dbReference type="Proteomes" id="UP000273778"/>
    </source>
</evidence>
<protein>
    <submittedName>
        <fullName evidence="7">Alkaline phosphatase family protein</fullName>
    </submittedName>
</protein>
<feature type="binding site" evidence="5">
    <location>
        <position position="93"/>
    </location>
    <ligand>
        <name>substrate</name>
    </ligand>
</feature>
<dbReference type="KEGG" id="spsr:EGC80_03360"/>
<accession>A0A3N4EF29</accession>
<dbReference type="PANTHER" id="PTHR10151">
    <property type="entry name" value="ECTONUCLEOTIDE PYROPHOSPHATASE/PHOSPHODIESTERASE"/>
    <property type="match status" value="1"/>
</dbReference>
<proteinExistence type="predicted"/>
<keyword evidence="1 4" id="KW-0597">Phosphoprotein</keyword>
<dbReference type="Gene3D" id="3.30.1360.150">
    <property type="match status" value="1"/>
</dbReference>
<dbReference type="CDD" id="cd16016">
    <property type="entry name" value="AP-SPAP"/>
    <property type="match status" value="1"/>
</dbReference>
<keyword evidence="8" id="KW-1185">Reference proteome</keyword>
<reference evidence="9" key="2">
    <citation type="submission" date="2018-11" db="EMBL/GenBank/DDBJ databases">
        <title>Shewanella sp. R106.</title>
        <authorList>
            <person name="Hwang Y.J."/>
            <person name="Hwang C.Y."/>
        </authorList>
    </citation>
    <scope>NUCLEOTIDE SEQUENCE [LARGE SCALE GENOMIC DNA]</scope>
    <source>
        <strain evidence="9">R106</strain>
    </source>
</reference>
<dbReference type="Pfam" id="PF01663">
    <property type="entry name" value="Phosphodiest"/>
    <property type="match status" value="1"/>
</dbReference>
<dbReference type="Proteomes" id="UP000278855">
    <property type="component" value="Unassembled WGS sequence"/>
</dbReference>
<evidence type="ECO:0000256" key="1">
    <source>
        <dbReference type="ARBA" id="ARBA00022553"/>
    </source>
</evidence>
<evidence type="ECO:0000256" key="2">
    <source>
        <dbReference type="ARBA" id="ARBA00022723"/>
    </source>
</evidence>
<evidence type="ECO:0000256" key="4">
    <source>
        <dbReference type="PIRSR" id="PIRSR031924-50"/>
    </source>
</evidence>
<feature type="active site" description="Phosphothreonine intermediate" evidence="4">
    <location>
        <position position="72"/>
    </location>
</feature>
<sequence length="587" mass="64212">MMMCVLMIITSPVVAKEAPAQPRLILQITVDALRGDLLNRYDKVLGEGGFRYLLDNGINYNNAHYQHANTETIVGHTSLATGAAPAAHGMVANVWFDRDKDRLVYNIEDANYHLLTAGADVDKQTEIDPTQKTAKVDGRSPNNIMTSTLSDEIAISFAGRSKIFAVSVKDRGAVALAGHAGKAFWFSKASGEFVTSNYYYDRYPDWVVEWHTRKPANAFADKSWQLLRKPSDYLFADADDREYETDLAGFGRVFPHAFGQADDKYFTTKLTLSPAGDALTLDFSKTLLDKEKLGQDDVPDYLAISFSSTDYVGHIFGASSLESEDNIAQLDRTLADLFAYVDKKVGLENTLIVLSADHGQPEVPGYLHGNGIAKASYFDVEALDNSSAIAAIKQQFGLLVTPAEKLGDKSGEPSDTASAHANNKPKQAKLIEAYFHPYLYLNHKLIDKKGLDQAAIEQTLVDELLKFDGIAYAVSSAALRTNSVPDNAMIRSIKSNYHPKRSGDIYVVFQPDVFINDFDGLTVSSTHGSPWRYDTFVPVIFAGAGLSAATVSRAITPYDIAATITTYLNIKPPSGSTGTPLKEVLAK</sequence>
<dbReference type="Proteomes" id="UP000273778">
    <property type="component" value="Chromosome"/>
</dbReference>
<dbReference type="GO" id="GO:0046872">
    <property type="term" value="F:metal ion binding"/>
    <property type="evidence" value="ECO:0007669"/>
    <property type="project" value="UniProtKB-KW"/>
</dbReference>
<dbReference type="GO" id="GO:0004035">
    <property type="term" value="F:alkaline phosphatase activity"/>
    <property type="evidence" value="ECO:0007669"/>
    <property type="project" value="InterPro"/>
</dbReference>
<keyword evidence="2" id="KW-0479">Metal-binding</keyword>
<dbReference type="PANTHER" id="PTHR10151:SF120">
    <property type="entry name" value="BIS(5'-ADENOSYL)-TRIPHOSPHATASE"/>
    <property type="match status" value="1"/>
</dbReference>
<evidence type="ECO:0000256" key="5">
    <source>
        <dbReference type="PIRSR" id="PIRSR031924-51"/>
    </source>
</evidence>
<dbReference type="AlphaFoldDB" id="A0A3N4EF29"/>
<name>A0A3N4EF29_9GAMM</name>
<dbReference type="Gene3D" id="3.40.720.10">
    <property type="entry name" value="Alkaline Phosphatase, subunit A"/>
    <property type="match status" value="1"/>
</dbReference>
<dbReference type="EMBL" id="CP034073">
    <property type="protein sequence ID" value="AZG37362.1"/>
    <property type="molecule type" value="Genomic_DNA"/>
</dbReference>
<feature type="binding site" evidence="5">
    <location>
        <begin position="169"/>
        <end position="171"/>
    </location>
    <ligand>
        <name>substrate</name>
    </ligand>
</feature>
<evidence type="ECO:0000256" key="3">
    <source>
        <dbReference type="ARBA" id="ARBA00022729"/>
    </source>
</evidence>
<keyword evidence="3" id="KW-0732">Signal</keyword>
<evidence type="ECO:0000313" key="6">
    <source>
        <dbReference type="EMBL" id="AZG37362.1"/>
    </source>
</evidence>
<dbReference type="EMBL" id="RKKB01000003">
    <property type="protein sequence ID" value="RPA32571.1"/>
    <property type="molecule type" value="Genomic_DNA"/>
</dbReference>
<organism evidence="7 9">
    <name type="scientific">Shewanella psychromarinicola</name>
    <dbReference type="NCBI Taxonomy" id="2487742"/>
    <lineage>
        <taxon>Bacteria</taxon>
        <taxon>Pseudomonadati</taxon>
        <taxon>Pseudomonadota</taxon>
        <taxon>Gammaproteobacteria</taxon>
        <taxon>Alteromonadales</taxon>
        <taxon>Shewanellaceae</taxon>
        <taxon>Shewanella</taxon>
    </lineage>
</organism>
<dbReference type="PIRSF" id="PIRSF031924">
    <property type="entry name" value="Pi-irrepressible_AP"/>
    <property type="match status" value="1"/>
</dbReference>
<reference evidence="6 8" key="1">
    <citation type="submission" date="2018-11" db="EMBL/GenBank/DDBJ databases">
        <title>Shewanella sp. M2.</title>
        <authorList>
            <person name="Hwang Y.J."/>
            <person name="Hwang C.Y."/>
        </authorList>
    </citation>
    <scope>NUCLEOTIDE SEQUENCE [LARGE SCALE GENOMIC DNA]</scope>
    <source>
        <strain evidence="6 8">M2</strain>
    </source>
</reference>
<dbReference type="OrthoDB" id="9766127at2"/>
<dbReference type="InterPro" id="IPR026263">
    <property type="entry name" value="Alkaline_phosphatase_prok"/>
</dbReference>
<dbReference type="InterPro" id="IPR002591">
    <property type="entry name" value="Phosphodiest/P_Trfase"/>
</dbReference>
<evidence type="ECO:0000313" key="9">
    <source>
        <dbReference type="Proteomes" id="UP000278855"/>
    </source>
</evidence>